<keyword evidence="1" id="KW-0732">Signal</keyword>
<gene>
    <name evidence="2" type="ORF">PF008_g17724</name>
</gene>
<dbReference type="EMBL" id="QXFY01001298">
    <property type="protein sequence ID" value="KAE9321846.1"/>
    <property type="molecule type" value="Genomic_DNA"/>
</dbReference>
<name>A0A6G0R7E8_9STRA</name>
<sequence>MLLSPRLSVFSLCVSTASCSASRTKRAIDCRCITNSETAVLSTGRAGDFGA</sequence>
<reference evidence="2 3" key="1">
    <citation type="submission" date="2018-09" db="EMBL/GenBank/DDBJ databases">
        <title>Genomic investigation of the strawberry pathogen Phytophthora fragariae indicates pathogenicity is determined by transcriptional variation in three key races.</title>
        <authorList>
            <person name="Adams T.M."/>
            <person name="Armitage A.D."/>
            <person name="Sobczyk M.K."/>
            <person name="Bates H.J."/>
            <person name="Dunwell J.M."/>
            <person name="Nellist C.F."/>
            <person name="Harrison R.J."/>
        </authorList>
    </citation>
    <scope>NUCLEOTIDE SEQUENCE [LARGE SCALE GENOMIC DNA]</scope>
    <source>
        <strain evidence="2 3">NOV-77</strain>
    </source>
</reference>
<dbReference type="Proteomes" id="UP000486351">
    <property type="component" value="Unassembled WGS sequence"/>
</dbReference>
<organism evidence="2 3">
    <name type="scientific">Phytophthora fragariae</name>
    <dbReference type="NCBI Taxonomy" id="53985"/>
    <lineage>
        <taxon>Eukaryota</taxon>
        <taxon>Sar</taxon>
        <taxon>Stramenopiles</taxon>
        <taxon>Oomycota</taxon>
        <taxon>Peronosporomycetes</taxon>
        <taxon>Peronosporales</taxon>
        <taxon>Peronosporaceae</taxon>
        <taxon>Phytophthora</taxon>
    </lineage>
</organism>
<comment type="caution">
    <text evidence="2">The sequence shown here is derived from an EMBL/GenBank/DDBJ whole genome shotgun (WGS) entry which is preliminary data.</text>
</comment>
<feature type="signal peptide" evidence="1">
    <location>
        <begin position="1"/>
        <end position="21"/>
    </location>
</feature>
<protein>
    <submittedName>
        <fullName evidence="2">Uncharacterized protein</fullName>
    </submittedName>
</protein>
<dbReference type="AlphaFoldDB" id="A0A6G0R7E8"/>
<evidence type="ECO:0000313" key="3">
    <source>
        <dbReference type="Proteomes" id="UP000486351"/>
    </source>
</evidence>
<accession>A0A6G0R7E8</accession>
<feature type="chain" id="PRO_5026304397" evidence="1">
    <location>
        <begin position="22"/>
        <end position="51"/>
    </location>
</feature>
<evidence type="ECO:0000256" key="1">
    <source>
        <dbReference type="SAM" id="SignalP"/>
    </source>
</evidence>
<evidence type="ECO:0000313" key="2">
    <source>
        <dbReference type="EMBL" id="KAE9321846.1"/>
    </source>
</evidence>
<proteinExistence type="predicted"/>
<dbReference type="PROSITE" id="PS51257">
    <property type="entry name" value="PROKAR_LIPOPROTEIN"/>
    <property type="match status" value="1"/>
</dbReference>